<dbReference type="STRING" id="123899.SAMEA3906487_00703"/>
<dbReference type="GO" id="GO:0046872">
    <property type="term" value="F:metal ion binding"/>
    <property type="evidence" value="ECO:0007669"/>
    <property type="project" value="UniProtKB-KW"/>
</dbReference>
<dbReference type="AlphaFoldDB" id="A0A157QHQ3"/>
<evidence type="ECO:0000256" key="1">
    <source>
        <dbReference type="ARBA" id="ARBA00022729"/>
    </source>
</evidence>
<feature type="binding site" evidence="2">
    <location>
        <position position="215"/>
    </location>
    <ligand>
        <name>substrate</name>
    </ligand>
</feature>
<evidence type="ECO:0000313" key="4">
    <source>
        <dbReference type="Proteomes" id="UP000076825"/>
    </source>
</evidence>
<dbReference type="InterPro" id="IPR038404">
    <property type="entry name" value="TRAP_DctP_sf"/>
</dbReference>
<sequence length="366" mass="39411">MQRRSFLKQAGLGAIAGGATVAAPVVAQEMPALEWRMASSFPRHLETLFGTGERFCRYVSEASNGRFLIRPFSAGEIAPALQVFDAVSSHVVDCGHTVSYYYHDKDPAFCFDAAVPFGLTAAQMNAWMFDADGLSLTRAMFKPFGIVNLPMGNTGVQLGGWYRKEIKTVADFKGLRMGAAGLAGQVLARLGAVPQALAGDELLSALGSGALEAAESAGPTDDEAQGMHQMARYCYFPGWWTGGTQVSLYLNEGAWHGLPRAYQAIIEAASRSAHVAMTARYESRNPAALRRLVAEGAELRAFPRAVVDAAFAAAAQVYQGLSEQSPQFKALHESYMGFRDAALPWWRVGEGAYGQALSTVLANRRP</sequence>
<dbReference type="Gene3D" id="3.40.190.10">
    <property type="entry name" value="Periplasmic binding protein-like II"/>
    <property type="match status" value="1"/>
</dbReference>
<gene>
    <name evidence="3" type="ORF">SAMEA3906487_00703</name>
</gene>
<dbReference type="Gene3D" id="3.40.190.170">
    <property type="entry name" value="Bacterial extracellular solute-binding protein, family 7"/>
    <property type="match status" value="1"/>
</dbReference>
<dbReference type="eggNOG" id="COG4663">
    <property type="taxonomic scope" value="Bacteria"/>
</dbReference>
<organism evidence="3 4">
    <name type="scientific">Bordetella trematum</name>
    <dbReference type="NCBI Taxonomy" id="123899"/>
    <lineage>
        <taxon>Bacteria</taxon>
        <taxon>Pseudomonadati</taxon>
        <taxon>Pseudomonadota</taxon>
        <taxon>Betaproteobacteria</taxon>
        <taxon>Burkholderiales</taxon>
        <taxon>Alcaligenaceae</taxon>
        <taxon>Bordetella</taxon>
    </lineage>
</organism>
<name>A0A157QHQ3_9BORD</name>
<dbReference type="Pfam" id="PF03480">
    <property type="entry name" value="DctP"/>
    <property type="match status" value="1"/>
</dbReference>
<keyword evidence="2" id="KW-0479">Metal-binding</keyword>
<dbReference type="InterPro" id="IPR026289">
    <property type="entry name" value="SBP_TakP-like"/>
</dbReference>
<dbReference type="PIRSF" id="PIRSF039026">
    <property type="entry name" value="SiaP"/>
    <property type="match status" value="1"/>
</dbReference>
<dbReference type="InterPro" id="IPR018389">
    <property type="entry name" value="DctP_fam"/>
</dbReference>
<dbReference type="EMBL" id="LT546645">
    <property type="protein sequence ID" value="SAI67350.1"/>
    <property type="molecule type" value="Genomic_DNA"/>
</dbReference>
<dbReference type="InterPro" id="IPR019546">
    <property type="entry name" value="TAT_signal_bac_arc"/>
</dbReference>
<dbReference type="PATRIC" id="fig|123899.6.peg.676"/>
<dbReference type="Proteomes" id="UP000076825">
    <property type="component" value="Chromosome 1"/>
</dbReference>
<proteinExistence type="predicted"/>
<evidence type="ECO:0000256" key="2">
    <source>
        <dbReference type="PIRSR" id="PIRSR039026-2"/>
    </source>
</evidence>
<feature type="binding site" evidence="2">
    <location>
        <position position="157"/>
    </location>
    <ligand>
        <name>substrate</name>
    </ligand>
</feature>
<dbReference type="PANTHER" id="PTHR33376:SF5">
    <property type="entry name" value="EXTRACYTOPLASMIC SOLUTE RECEPTOR PROTEIN"/>
    <property type="match status" value="1"/>
</dbReference>
<reference evidence="3 4" key="1">
    <citation type="submission" date="2016-04" db="EMBL/GenBank/DDBJ databases">
        <authorList>
            <consortium name="Pathogen Informatics"/>
        </authorList>
    </citation>
    <scope>NUCLEOTIDE SEQUENCE [LARGE SCALE GENOMIC DNA]</scope>
    <source>
        <strain evidence="3 4">H044680328</strain>
    </source>
</reference>
<dbReference type="NCBIfam" id="TIGR01409">
    <property type="entry name" value="TAT_signal_seq"/>
    <property type="match status" value="1"/>
</dbReference>
<dbReference type="GO" id="GO:0031317">
    <property type="term" value="C:tripartite ATP-independent periplasmic transporter complex"/>
    <property type="evidence" value="ECO:0007669"/>
    <property type="project" value="InterPro"/>
</dbReference>
<dbReference type="RefSeq" id="WP_063491571.1">
    <property type="nucleotide sequence ID" value="NZ_CP016340.1"/>
</dbReference>
<keyword evidence="1" id="KW-0732">Signal</keyword>
<dbReference type="PANTHER" id="PTHR33376">
    <property type="match status" value="1"/>
</dbReference>
<dbReference type="OrthoDB" id="9769667at2"/>
<protein>
    <submittedName>
        <fullName evidence="3">Solute binding protein</fullName>
    </submittedName>
</protein>
<keyword evidence="4" id="KW-1185">Reference proteome</keyword>
<dbReference type="KEGG" id="btrm:SAMEA390648700703"/>
<dbReference type="GeneID" id="56587891"/>
<accession>A0A157QHQ3</accession>
<evidence type="ECO:0000313" key="3">
    <source>
        <dbReference type="EMBL" id="SAI67350.1"/>
    </source>
</evidence>
<dbReference type="GO" id="GO:0055085">
    <property type="term" value="P:transmembrane transport"/>
    <property type="evidence" value="ECO:0007669"/>
    <property type="project" value="InterPro"/>
</dbReference>